<dbReference type="InterPro" id="IPR005715">
    <property type="entry name" value="Glu_5kinase/COase_Synthase"/>
</dbReference>
<dbReference type="InterPro" id="IPR011529">
    <property type="entry name" value="Glu_5kinase"/>
</dbReference>
<evidence type="ECO:0000256" key="8">
    <source>
        <dbReference type="SAM" id="MobiDB-lite"/>
    </source>
</evidence>
<evidence type="ECO:0000259" key="9">
    <source>
        <dbReference type="SMART" id="SM00359"/>
    </source>
</evidence>
<evidence type="ECO:0000256" key="3">
    <source>
        <dbReference type="ARBA" id="ARBA00022650"/>
    </source>
</evidence>
<dbReference type="SUPFAM" id="SSF53633">
    <property type="entry name" value="Carbamate kinase-like"/>
    <property type="match status" value="1"/>
</dbReference>
<evidence type="ECO:0000256" key="2">
    <source>
        <dbReference type="ARBA" id="ARBA00022605"/>
    </source>
</evidence>
<dbReference type="GO" id="GO:0005524">
    <property type="term" value="F:ATP binding"/>
    <property type="evidence" value="ECO:0007669"/>
    <property type="project" value="UniProtKB-KW"/>
</dbReference>
<keyword evidence="6 10" id="KW-0418">Kinase</keyword>
<dbReference type="InterPro" id="IPR036393">
    <property type="entry name" value="AceGlu_kinase-like_sf"/>
</dbReference>
<dbReference type="PIRSF" id="PIRSF000729">
    <property type="entry name" value="GK"/>
    <property type="match status" value="1"/>
</dbReference>
<dbReference type="InterPro" id="IPR015947">
    <property type="entry name" value="PUA-like_sf"/>
</dbReference>
<dbReference type="SUPFAM" id="SSF88697">
    <property type="entry name" value="PUA domain-like"/>
    <property type="match status" value="1"/>
</dbReference>
<keyword evidence="11" id="KW-1185">Reference proteome</keyword>
<dbReference type="GO" id="GO:0005829">
    <property type="term" value="C:cytosol"/>
    <property type="evidence" value="ECO:0007669"/>
    <property type="project" value="TreeGrafter"/>
</dbReference>
<feature type="region of interest" description="Disordered" evidence="8">
    <location>
        <begin position="1"/>
        <end position="22"/>
    </location>
</feature>
<dbReference type="HAMAP" id="MF_00456">
    <property type="entry name" value="ProB"/>
    <property type="match status" value="1"/>
</dbReference>
<dbReference type="EC" id="2.7.2.11" evidence="10"/>
<dbReference type="InterPro" id="IPR002478">
    <property type="entry name" value="PUA"/>
</dbReference>
<evidence type="ECO:0000256" key="7">
    <source>
        <dbReference type="ARBA" id="ARBA00022840"/>
    </source>
</evidence>
<feature type="domain" description="PUA" evidence="9">
    <location>
        <begin position="318"/>
        <end position="401"/>
    </location>
</feature>
<evidence type="ECO:0000313" key="10">
    <source>
        <dbReference type="EMBL" id="RWX52235.1"/>
    </source>
</evidence>
<dbReference type="InterPro" id="IPR001057">
    <property type="entry name" value="Glu/AcGlu_kinase"/>
</dbReference>
<dbReference type="InterPro" id="IPR036974">
    <property type="entry name" value="PUA_sf"/>
</dbReference>
<dbReference type="GO" id="GO:0004349">
    <property type="term" value="F:glutamate 5-kinase activity"/>
    <property type="evidence" value="ECO:0007669"/>
    <property type="project" value="UniProtKB-EC"/>
</dbReference>
<dbReference type="PROSITE" id="PS50890">
    <property type="entry name" value="PUA"/>
    <property type="match status" value="1"/>
</dbReference>
<comment type="caution">
    <text evidence="10">The sequence shown here is derived from an EMBL/GenBank/DDBJ whole genome shotgun (WGS) entry which is preliminary data.</text>
</comment>
<dbReference type="GO" id="GO:0008652">
    <property type="term" value="P:amino acid biosynthetic process"/>
    <property type="evidence" value="ECO:0007669"/>
    <property type="project" value="UniProtKB-KW"/>
</dbReference>
<dbReference type="CDD" id="cd21157">
    <property type="entry name" value="PUA_G5K"/>
    <property type="match status" value="1"/>
</dbReference>
<keyword evidence="3" id="KW-0641">Proline biosynthesis</keyword>
<keyword evidence="4 10" id="KW-0808">Transferase</keyword>
<dbReference type="SMART" id="SM00359">
    <property type="entry name" value="PUA"/>
    <property type="match status" value="1"/>
</dbReference>
<dbReference type="PROSITE" id="PS00902">
    <property type="entry name" value="GLUTAMATE_5_KINASE"/>
    <property type="match status" value="1"/>
</dbReference>
<feature type="non-terminal residue" evidence="10">
    <location>
        <position position="1"/>
    </location>
</feature>
<sequence length="419" mass="45688">GKTKGGSLGRDRKKRGSGERRTMTFQVSRDDGLFYRQTLFDQAKTVVLKVGSAVLTTEDGLNIDFIDTLCHQIAFLRASGRKVILVSSGAVAAGRKRLQVHRRPGEELRVKQALAAVGQGLLMQAYEQRFARNHDQQVAQILLTHADFSQRDRYLNVRNTILTLFEFGVVPIINENDTVSVQELRFGDNDTLGALITNMIGADMYIMLTDVDSLYTANPAEDATARPVYTVAAIDSAVEAMAGNSSSLLGTGGMQSKIRAAQTVAACGGSSFIGPGRNKNILRELFSGDMVGTFFLPEKEKRIRGKKHWIAHVLRPSGTLHLDAGACRAIIERGKSLLPSGITGIEGNFEVGASVQCRCPGGRIVAAGLTNYSSADLDKIRGRKSAEIDGILGFRDCDEIIHRDNLVLFDEKQRSPETF</sequence>
<dbReference type="Proteomes" id="UP000288892">
    <property type="component" value="Unassembled WGS sequence"/>
</dbReference>
<dbReference type="PANTHER" id="PTHR43654:SF1">
    <property type="entry name" value="ISOPENTENYL PHOSPHATE KINASE"/>
    <property type="match status" value="1"/>
</dbReference>
<evidence type="ECO:0000256" key="6">
    <source>
        <dbReference type="ARBA" id="ARBA00022777"/>
    </source>
</evidence>
<evidence type="ECO:0000256" key="4">
    <source>
        <dbReference type="ARBA" id="ARBA00022679"/>
    </source>
</evidence>
<dbReference type="PANTHER" id="PTHR43654">
    <property type="entry name" value="GLUTAMATE 5-KINASE"/>
    <property type="match status" value="1"/>
</dbReference>
<dbReference type="Gene3D" id="2.30.130.10">
    <property type="entry name" value="PUA domain"/>
    <property type="match status" value="1"/>
</dbReference>
<dbReference type="InterPro" id="IPR041739">
    <property type="entry name" value="G5K_ProB"/>
</dbReference>
<keyword evidence="7" id="KW-0067">ATP-binding</keyword>
<dbReference type="GO" id="GO:0003723">
    <property type="term" value="F:RNA binding"/>
    <property type="evidence" value="ECO:0007669"/>
    <property type="project" value="InterPro"/>
</dbReference>
<dbReference type="FunFam" id="2.30.130.10:FF:000007">
    <property type="entry name" value="Glutamate 5-kinase"/>
    <property type="match status" value="1"/>
</dbReference>
<gene>
    <name evidence="10" type="ORF">VU01_10261</name>
</gene>
<accession>A0A444JGM9</accession>
<dbReference type="PRINTS" id="PR00474">
    <property type="entry name" value="GLU5KINASE"/>
</dbReference>
<dbReference type="EMBL" id="MTKS01000026">
    <property type="protein sequence ID" value="RWX52235.1"/>
    <property type="molecule type" value="Genomic_DNA"/>
</dbReference>
<name>A0A444JGM9_9BACT</name>
<organism evidence="10 11">
    <name type="scientific">Candidatus Electrothrix marina</name>
    <dbReference type="NCBI Taxonomy" id="1859130"/>
    <lineage>
        <taxon>Bacteria</taxon>
        <taxon>Pseudomonadati</taxon>
        <taxon>Thermodesulfobacteriota</taxon>
        <taxon>Desulfobulbia</taxon>
        <taxon>Desulfobulbales</taxon>
        <taxon>Desulfobulbaceae</taxon>
        <taxon>Candidatus Electrothrix</taxon>
    </lineage>
</organism>
<protein>
    <submittedName>
        <fullName evidence="10">Glutamate 5-kinase</fullName>
        <ecNumber evidence="10">2.7.2.11</ecNumber>
    </submittedName>
</protein>
<dbReference type="Gene3D" id="3.40.1160.10">
    <property type="entry name" value="Acetylglutamate kinase-like"/>
    <property type="match status" value="2"/>
</dbReference>
<dbReference type="NCBIfam" id="TIGR01027">
    <property type="entry name" value="proB"/>
    <property type="match status" value="1"/>
</dbReference>
<dbReference type="Pfam" id="PF01472">
    <property type="entry name" value="PUA"/>
    <property type="match status" value="1"/>
</dbReference>
<dbReference type="Pfam" id="PF00696">
    <property type="entry name" value="AA_kinase"/>
    <property type="match status" value="1"/>
</dbReference>
<dbReference type="FunFam" id="3.40.1160.10:FF:000018">
    <property type="entry name" value="Glutamate 5-kinase"/>
    <property type="match status" value="1"/>
</dbReference>
<evidence type="ECO:0000256" key="1">
    <source>
        <dbReference type="ARBA" id="ARBA00022490"/>
    </source>
</evidence>
<keyword evidence="2" id="KW-0028">Amino-acid biosynthesis</keyword>
<keyword evidence="5" id="KW-0547">Nucleotide-binding</keyword>
<keyword evidence="1" id="KW-0963">Cytoplasm</keyword>
<evidence type="ECO:0000313" key="11">
    <source>
        <dbReference type="Proteomes" id="UP000288892"/>
    </source>
</evidence>
<proteinExistence type="inferred from homology"/>
<reference evidence="10 11" key="1">
    <citation type="submission" date="2017-01" db="EMBL/GenBank/DDBJ databases">
        <title>The cable genome- insights into the physiology and evolution of filamentous bacteria capable of sulfide oxidation via long distance electron transfer.</title>
        <authorList>
            <person name="Schreiber L."/>
            <person name="Bjerg J.T."/>
            <person name="Boggild A."/>
            <person name="Van De Vossenberg J."/>
            <person name="Meysman F."/>
            <person name="Nielsen L.P."/>
            <person name="Schramm A."/>
            <person name="Kjeldsen K.U."/>
        </authorList>
    </citation>
    <scope>NUCLEOTIDE SEQUENCE [LARGE SCALE GENOMIC DNA]</scope>
    <source>
        <strain evidence="10">A5</strain>
    </source>
</reference>
<dbReference type="CDD" id="cd04242">
    <property type="entry name" value="AAK_G5K_ProB"/>
    <property type="match status" value="1"/>
</dbReference>
<dbReference type="InterPro" id="IPR001048">
    <property type="entry name" value="Asp/Glu/Uridylate_kinase"/>
</dbReference>
<dbReference type="InterPro" id="IPR019797">
    <property type="entry name" value="Glutamate_5-kinase_CS"/>
</dbReference>
<dbReference type="AlphaFoldDB" id="A0A444JGM9"/>
<evidence type="ECO:0000256" key="5">
    <source>
        <dbReference type="ARBA" id="ARBA00022741"/>
    </source>
</evidence>